<keyword evidence="7" id="KW-1185">Reference proteome</keyword>
<dbReference type="PANTHER" id="PTHR42852:SF13">
    <property type="entry name" value="PROTEIN DIPZ"/>
    <property type="match status" value="1"/>
</dbReference>
<dbReference type="InterPro" id="IPR036249">
    <property type="entry name" value="Thioredoxin-like_sf"/>
</dbReference>
<keyword evidence="2" id="KW-0201">Cytochrome c-type biogenesis</keyword>
<feature type="chain" id="PRO_5020443512" evidence="4">
    <location>
        <begin position="28"/>
        <end position="168"/>
    </location>
</feature>
<dbReference type="Proteomes" id="UP000295525">
    <property type="component" value="Unassembled WGS sequence"/>
</dbReference>
<dbReference type="GO" id="GO:0015036">
    <property type="term" value="F:disulfide oxidoreductase activity"/>
    <property type="evidence" value="ECO:0007669"/>
    <property type="project" value="UniProtKB-ARBA"/>
</dbReference>
<feature type="domain" description="Thioredoxin" evidence="5">
    <location>
        <begin position="15"/>
        <end position="168"/>
    </location>
</feature>
<reference evidence="6 7" key="1">
    <citation type="submission" date="2019-03" db="EMBL/GenBank/DDBJ databases">
        <title>Genomic Encyclopedia of Type Strains, Phase IV (KMG-IV): sequencing the most valuable type-strain genomes for metagenomic binning, comparative biology and taxonomic classification.</title>
        <authorList>
            <person name="Goeker M."/>
        </authorList>
    </citation>
    <scope>NUCLEOTIDE SEQUENCE [LARGE SCALE GENOMIC DNA]</scope>
    <source>
        <strain evidence="6 7">DSM 24591</strain>
    </source>
</reference>
<evidence type="ECO:0000259" key="5">
    <source>
        <dbReference type="PROSITE" id="PS51352"/>
    </source>
</evidence>
<dbReference type="PROSITE" id="PS00194">
    <property type="entry name" value="THIOREDOXIN_1"/>
    <property type="match status" value="1"/>
</dbReference>
<dbReference type="PROSITE" id="PS51352">
    <property type="entry name" value="THIOREDOXIN_2"/>
    <property type="match status" value="1"/>
</dbReference>
<gene>
    <name evidence="6" type="ORF">EDC26_104284</name>
</gene>
<evidence type="ECO:0000313" key="7">
    <source>
        <dbReference type="Proteomes" id="UP000295525"/>
    </source>
</evidence>
<evidence type="ECO:0000256" key="2">
    <source>
        <dbReference type="ARBA" id="ARBA00022748"/>
    </source>
</evidence>
<dbReference type="OrthoDB" id="9811352at2"/>
<keyword evidence="6" id="KW-0413">Isomerase</keyword>
<dbReference type="Pfam" id="PF08534">
    <property type="entry name" value="Redoxin"/>
    <property type="match status" value="1"/>
</dbReference>
<evidence type="ECO:0000256" key="4">
    <source>
        <dbReference type="SAM" id="SignalP"/>
    </source>
</evidence>
<dbReference type="InterPro" id="IPR013740">
    <property type="entry name" value="Redoxin"/>
</dbReference>
<protein>
    <submittedName>
        <fullName evidence="6">Thiol-disulfide isomerase/thioredoxin</fullName>
    </submittedName>
</protein>
<dbReference type="CDD" id="cd02966">
    <property type="entry name" value="TlpA_like_family"/>
    <property type="match status" value="1"/>
</dbReference>
<dbReference type="GO" id="GO:0017004">
    <property type="term" value="P:cytochrome complex assembly"/>
    <property type="evidence" value="ECO:0007669"/>
    <property type="project" value="UniProtKB-KW"/>
</dbReference>
<evidence type="ECO:0000256" key="1">
    <source>
        <dbReference type="ARBA" id="ARBA00004196"/>
    </source>
</evidence>
<dbReference type="EMBL" id="SMAJ01000004">
    <property type="protein sequence ID" value="TCT09124.1"/>
    <property type="molecule type" value="Genomic_DNA"/>
</dbReference>
<name>A0A4R3M6S4_9BURK</name>
<dbReference type="InterPro" id="IPR013766">
    <property type="entry name" value="Thioredoxin_domain"/>
</dbReference>
<comment type="subcellular location">
    <subcellularLocation>
        <location evidence="1">Cell envelope</location>
    </subcellularLocation>
</comment>
<feature type="signal peptide" evidence="4">
    <location>
        <begin position="1"/>
        <end position="27"/>
    </location>
</feature>
<dbReference type="GO" id="GO:0016853">
    <property type="term" value="F:isomerase activity"/>
    <property type="evidence" value="ECO:0007669"/>
    <property type="project" value="UniProtKB-KW"/>
</dbReference>
<comment type="caution">
    <text evidence="6">The sequence shown here is derived from an EMBL/GenBank/DDBJ whole genome shotgun (WGS) entry which is preliminary data.</text>
</comment>
<dbReference type="InterPro" id="IPR050553">
    <property type="entry name" value="Thioredoxin_ResA/DsbE_sf"/>
</dbReference>
<keyword evidence="3" id="KW-0676">Redox-active center</keyword>
<dbReference type="GO" id="GO:0030313">
    <property type="term" value="C:cell envelope"/>
    <property type="evidence" value="ECO:0007669"/>
    <property type="project" value="UniProtKB-SubCell"/>
</dbReference>
<dbReference type="SUPFAM" id="SSF52833">
    <property type="entry name" value="Thioredoxin-like"/>
    <property type="match status" value="1"/>
</dbReference>
<keyword evidence="4" id="KW-0732">Signal</keyword>
<dbReference type="InterPro" id="IPR017937">
    <property type="entry name" value="Thioredoxin_CS"/>
</dbReference>
<sequence length="168" mass="18567">MKRRAFLRHAMLWAGAACSATPYWALADDFGSVGLFDRSFPDPEGATHPMSGWLGKPVVMNFWATWCPPCVKEMPDLDALHKKYPTVQFLGMGVDTASNIRSFIQKTRVSYPLLVVGHDGIRLMRDLGNQVGGLPFTVVFDAKGHAIHRVLGEIKPAEFEPVVRGLSV</sequence>
<organism evidence="6 7">
    <name type="scientific">Paralcaligenes ureilyticus</name>
    <dbReference type="NCBI Taxonomy" id="627131"/>
    <lineage>
        <taxon>Bacteria</taxon>
        <taxon>Pseudomonadati</taxon>
        <taxon>Pseudomonadota</taxon>
        <taxon>Betaproteobacteria</taxon>
        <taxon>Burkholderiales</taxon>
        <taxon>Alcaligenaceae</taxon>
        <taxon>Paralcaligenes</taxon>
    </lineage>
</organism>
<dbReference type="AlphaFoldDB" id="A0A4R3M6S4"/>
<evidence type="ECO:0000313" key="6">
    <source>
        <dbReference type="EMBL" id="TCT09124.1"/>
    </source>
</evidence>
<dbReference type="PANTHER" id="PTHR42852">
    <property type="entry name" value="THIOL:DISULFIDE INTERCHANGE PROTEIN DSBE"/>
    <property type="match status" value="1"/>
</dbReference>
<evidence type="ECO:0000256" key="3">
    <source>
        <dbReference type="ARBA" id="ARBA00023284"/>
    </source>
</evidence>
<proteinExistence type="predicted"/>
<dbReference type="RefSeq" id="WP_132581364.1">
    <property type="nucleotide sequence ID" value="NZ_SMAJ01000004.1"/>
</dbReference>
<accession>A0A4R3M6S4</accession>
<dbReference type="Gene3D" id="3.40.30.10">
    <property type="entry name" value="Glutaredoxin"/>
    <property type="match status" value="1"/>
</dbReference>